<dbReference type="InParanoid" id="A2FWK9"/>
<reference evidence="1" key="1">
    <citation type="submission" date="2006-10" db="EMBL/GenBank/DDBJ databases">
        <authorList>
            <person name="Amadeo P."/>
            <person name="Zhao Q."/>
            <person name="Wortman J."/>
            <person name="Fraser-Liggett C."/>
            <person name="Carlton J."/>
        </authorList>
    </citation>
    <scope>NUCLEOTIDE SEQUENCE</scope>
    <source>
        <strain evidence="1">G3</strain>
    </source>
</reference>
<dbReference type="RefSeq" id="XP_001303649.1">
    <property type="nucleotide sequence ID" value="XM_001303648.1"/>
</dbReference>
<protein>
    <submittedName>
        <fullName evidence="1">Uncharacterized protein</fullName>
    </submittedName>
</protein>
<dbReference type="Proteomes" id="UP000001542">
    <property type="component" value="Unassembled WGS sequence"/>
</dbReference>
<dbReference type="KEGG" id="tva:4748406"/>
<dbReference type="AlphaFoldDB" id="A2FWK9"/>
<keyword evidence="2" id="KW-1185">Reference proteome</keyword>
<organism evidence="1 2">
    <name type="scientific">Trichomonas vaginalis (strain ATCC PRA-98 / G3)</name>
    <dbReference type="NCBI Taxonomy" id="412133"/>
    <lineage>
        <taxon>Eukaryota</taxon>
        <taxon>Metamonada</taxon>
        <taxon>Parabasalia</taxon>
        <taxon>Trichomonadida</taxon>
        <taxon>Trichomonadidae</taxon>
        <taxon>Trichomonas</taxon>
    </lineage>
</organism>
<evidence type="ECO:0000313" key="2">
    <source>
        <dbReference type="Proteomes" id="UP000001542"/>
    </source>
</evidence>
<dbReference type="VEuPathDB" id="TrichDB:TVAGG3_0674970"/>
<reference evidence="1" key="2">
    <citation type="journal article" date="2007" name="Science">
        <title>Draft genome sequence of the sexually transmitted pathogen Trichomonas vaginalis.</title>
        <authorList>
            <person name="Carlton J.M."/>
            <person name="Hirt R.P."/>
            <person name="Silva J.C."/>
            <person name="Delcher A.L."/>
            <person name="Schatz M."/>
            <person name="Zhao Q."/>
            <person name="Wortman J.R."/>
            <person name="Bidwell S.L."/>
            <person name="Alsmark U.C.M."/>
            <person name="Besteiro S."/>
            <person name="Sicheritz-Ponten T."/>
            <person name="Noel C.J."/>
            <person name="Dacks J.B."/>
            <person name="Foster P.G."/>
            <person name="Simillion C."/>
            <person name="Van de Peer Y."/>
            <person name="Miranda-Saavedra D."/>
            <person name="Barton G.J."/>
            <person name="Westrop G.D."/>
            <person name="Mueller S."/>
            <person name="Dessi D."/>
            <person name="Fiori P.L."/>
            <person name="Ren Q."/>
            <person name="Paulsen I."/>
            <person name="Zhang H."/>
            <person name="Bastida-Corcuera F.D."/>
            <person name="Simoes-Barbosa A."/>
            <person name="Brown M.T."/>
            <person name="Hayes R.D."/>
            <person name="Mukherjee M."/>
            <person name="Okumura C.Y."/>
            <person name="Schneider R."/>
            <person name="Smith A.J."/>
            <person name="Vanacova S."/>
            <person name="Villalvazo M."/>
            <person name="Haas B.J."/>
            <person name="Pertea M."/>
            <person name="Feldblyum T.V."/>
            <person name="Utterback T.R."/>
            <person name="Shu C.L."/>
            <person name="Osoegawa K."/>
            <person name="de Jong P.J."/>
            <person name="Hrdy I."/>
            <person name="Horvathova L."/>
            <person name="Zubacova Z."/>
            <person name="Dolezal P."/>
            <person name="Malik S.B."/>
            <person name="Logsdon J.M. Jr."/>
            <person name="Henze K."/>
            <person name="Gupta A."/>
            <person name="Wang C.C."/>
            <person name="Dunne R.L."/>
            <person name="Upcroft J.A."/>
            <person name="Upcroft P."/>
            <person name="White O."/>
            <person name="Salzberg S.L."/>
            <person name="Tang P."/>
            <person name="Chiu C.-H."/>
            <person name="Lee Y.-S."/>
            <person name="Embley T.M."/>
            <person name="Coombs G.H."/>
            <person name="Mottram J.C."/>
            <person name="Tachezy J."/>
            <person name="Fraser-Liggett C.M."/>
            <person name="Johnson P.J."/>
        </authorList>
    </citation>
    <scope>NUCLEOTIDE SEQUENCE [LARGE SCALE GENOMIC DNA]</scope>
    <source>
        <strain evidence="1">G3</strain>
    </source>
</reference>
<proteinExistence type="predicted"/>
<gene>
    <name evidence="1" type="ORF">TVAG_328200</name>
</gene>
<name>A2FWK9_TRIV3</name>
<dbReference type="VEuPathDB" id="TrichDB:TVAG_328200"/>
<accession>A2FWK9</accession>
<dbReference type="EMBL" id="DS114087">
    <property type="protein sequence ID" value="EAX90719.1"/>
    <property type="molecule type" value="Genomic_DNA"/>
</dbReference>
<dbReference type="SMR" id="A2FWK9"/>
<evidence type="ECO:0000313" key="1">
    <source>
        <dbReference type="EMBL" id="EAX90719.1"/>
    </source>
</evidence>
<sequence>MSIDHGYDVKESLIIIVTFYIDLHGFKEAEQAIQIRILDVIHSFISSDIIIVFNALNAIMNKYVENNQGEAFINIINNTEIIPDLKDTLNESEDEEDIGLINEFLESYDNLSAKFSQV</sequence>